<evidence type="ECO:0000313" key="2">
    <source>
        <dbReference type="Proteomes" id="UP001151079"/>
    </source>
</evidence>
<protein>
    <submittedName>
        <fullName evidence="1">SprB repeat-containing protein</fullName>
    </submittedName>
</protein>
<sequence length="389" mass="42768">MEKKLLILLFFFISIVLQGQTKYGILVETALDPFLGWGGSHGGSHSIRVGNNAIYKSSNSQDVVVTEYDFFYVTAPYPSVITCTGGTTGNIDVPDCRQSSTIPYDPNTFDRSSFSGCIAYSKIMGIYLPQPVNSNACKEDVITFNRGWNWQYSYDGSNWVNFTSEFQAQRNISFKIKDLSGSEGKLKIYFRTGYVSINGSKFTDQIVYDIIPCSPGLVGTPNKTNLSCNNGNNGQVTFTFDRDLIQNESFLLNLTQIVNGNNLPPITKNVSIADFPNRQITFTGLASGTYFLHYQTFLNNGSNPTSDNTDNPFFIDQPTPLKFIITPTNPSCNGGNGEILINTSGGTPPYFYSINNGTKIQFANGSPIIPAPNGLYSIKITDSNGCIEK</sequence>
<gene>
    <name evidence="1" type="ORF">OIU83_04155</name>
</gene>
<dbReference type="EMBL" id="JAOZEW010000003">
    <property type="protein sequence ID" value="MCV9926826.1"/>
    <property type="molecule type" value="Genomic_DNA"/>
</dbReference>
<keyword evidence="2" id="KW-1185">Reference proteome</keyword>
<accession>A0A9X2ZDL2</accession>
<dbReference type="Proteomes" id="UP001151079">
    <property type="component" value="Unassembled WGS sequence"/>
</dbReference>
<dbReference type="AlphaFoldDB" id="A0A9X2ZDL2"/>
<dbReference type="Pfam" id="PF13573">
    <property type="entry name" value="SprB"/>
    <property type="match status" value="1"/>
</dbReference>
<organism evidence="1 2">
    <name type="scientific">Flavobacterium shii</name>
    <dbReference type="NCBI Taxonomy" id="2987687"/>
    <lineage>
        <taxon>Bacteria</taxon>
        <taxon>Pseudomonadati</taxon>
        <taxon>Bacteroidota</taxon>
        <taxon>Flavobacteriia</taxon>
        <taxon>Flavobacteriales</taxon>
        <taxon>Flavobacteriaceae</taxon>
        <taxon>Flavobacterium</taxon>
    </lineage>
</organism>
<comment type="caution">
    <text evidence="1">The sequence shown here is derived from an EMBL/GenBank/DDBJ whole genome shotgun (WGS) entry which is preliminary data.</text>
</comment>
<dbReference type="InterPro" id="IPR025667">
    <property type="entry name" value="SprB_repeat"/>
</dbReference>
<name>A0A9X2ZDL2_9FLAO</name>
<dbReference type="RefSeq" id="WP_264205007.1">
    <property type="nucleotide sequence ID" value="NZ_JAOZEW010000003.1"/>
</dbReference>
<evidence type="ECO:0000313" key="1">
    <source>
        <dbReference type="EMBL" id="MCV9926826.1"/>
    </source>
</evidence>
<proteinExistence type="predicted"/>
<reference evidence="1" key="1">
    <citation type="submission" date="2022-10" db="EMBL/GenBank/DDBJ databases">
        <title>Two novel species of Flavobacterium.</title>
        <authorList>
            <person name="Liu Q."/>
            <person name="Xin Y.-H."/>
        </authorList>
    </citation>
    <scope>NUCLEOTIDE SEQUENCE</scope>
    <source>
        <strain evidence="1">LS1R49</strain>
    </source>
</reference>